<comment type="caution">
    <text evidence="1">The sequence shown here is derived from an EMBL/GenBank/DDBJ whole genome shotgun (WGS) entry which is preliminary data.</text>
</comment>
<proteinExistence type="predicted"/>
<gene>
    <name evidence="1" type="ORF">S01H4_61182</name>
</gene>
<organism evidence="1">
    <name type="scientific">marine sediment metagenome</name>
    <dbReference type="NCBI Taxonomy" id="412755"/>
    <lineage>
        <taxon>unclassified sequences</taxon>
        <taxon>metagenomes</taxon>
        <taxon>ecological metagenomes</taxon>
    </lineage>
</organism>
<name>X1DKF1_9ZZZZ</name>
<dbReference type="AlphaFoldDB" id="X1DKF1"/>
<feature type="non-terminal residue" evidence="1">
    <location>
        <position position="44"/>
    </location>
</feature>
<reference evidence="1" key="1">
    <citation type="journal article" date="2014" name="Front. Microbiol.">
        <title>High frequency of phylogenetically diverse reductive dehalogenase-homologous genes in deep subseafloor sedimentary metagenomes.</title>
        <authorList>
            <person name="Kawai M."/>
            <person name="Futagami T."/>
            <person name="Toyoda A."/>
            <person name="Takaki Y."/>
            <person name="Nishi S."/>
            <person name="Hori S."/>
            <person name="Arai W."/>
            <person name="Tsubouchi T."/>
            <person name="Morono Y."/>
            <person name="Uchiyama I."/>
            <person name="Ito T."/>
            <person name="Fujiyama A."/>
            <person name="Inagaki F."/>
            <person name="Takami H."/>
        </authorList>
    </citation>
    <scope>NUCLEOTIDE SEQUENCE</scope>
    <source>
        <strain evidence="1">Expedition CK06-06</strain>
    </source>
</reference>
<accession>X1DKF1</accession>
<evidence type="ECO:0000313" key="1">
    <source>
        <dbReference type="EMBL" id="GAH08770.1"/>
    </source>
</evidence>
<protein>
    <submittedName>
        <fullName evidence="1">Uncharacterized protein</fullName>
    </submittedName>
</protein>
<sequence>MELVEMGVSDKENLGINWVSSFPVYYSQEGRRLTDITYSFGFAG</sequence>
<dbReference type="EMBL" id="BART01036221">
    <property type="protein sequence ID" value="GAH08770.1"/>
    <property type="molecule type" value="Genomic_DNA"/>
</dbReference>